<evidence type="ECO:0000256" key="8">
    <source>
        <dbReference type="ARBA" id="ARBA00023136"/>
    </source>
</evidence>
<organism evidence="17">
    <name type="scientific">Enterobius vermicularis</name>
    <name type="common">Human pinworm</name>
    <dbReference type="NCBI Taxonomy" id="51028"/>
    <lineage>
        <taxon>Eukaryota</taxon>
        <taxon>Metazoa</taxon>
        <taxon>Ecdysozoa</taxon>
        <taxon>Nematoda</taxon>
        <taxon>Chromadorea</taxon>
        <taxon>Rhabditida</taxon>
        <taxon>Spirurina</taxon>
        <taxon>Oxyuridomorpha</taxon>
        <taxon>Oxyuroidea</taxon>
        <taxon>Oxyuridae</taxon>
        <taxon>Enterobius</taxon>
    </lineage>
</organism>
<evidence type="ECO:0000256" key="6">
    <source>
        <dbReference type="ARBA" id="ARBA00022968"/>
    </source>
</evidence>
<keyword evidence="5 12" id="KW-0256">Endoplasmic reticulum</keyword>
<evidence type="ECO:0000259" key="14">
    <source>
        <dbReference type="Pfam" id="PF16923"/>
    </source>
</evidence>
<dbReference type="PANTHER" id="PTHR10412">
    <property type="entry name" value="MANNOSYL-OLIGOSACCHARIDE GLUCOSIDASE"/>
    <property type="match status" value="1"/>
</dbReference>
<keyword evidence="6" id="KW-0735">Signal-anchor</keyword>
<dbReference type="InterPro" id="IPR031335">
    <property type="entry name" value="Glyco_hydro_63_C"/>
</dbReference>
<comment type="catalytic activity">
    <reaction evidence="12">
        <text>N(4)-(alpha-D-Glc-(1-&gt;2)-alpha-D-Glc-(1-&gt;3)-alpha-D-Glc-(1-&gt;3)-alpha-D-Man-(1-&gt;2)-alpha-D-Man-(1-&gt;2)-alpha-D-Man-(1-&gt;3)-[alpha-D-Man-(1-&gt;2)-alpha-D-Man-(1-&gt;3)-[alpha-D-Man-(1-&gt;2)-alpha-D-Man-(1-&gt;6)]-alpha-D-Man-(1-&gt;6)]-beta-D-Man-(1-&gt;4)-beta-D-GlcNAc-(1-&gt;4)-beta-D-GlcNAc)-L-asparaginyl-[protein] + H2O = N(4)-(alpha-D-Glc-(1-&gt;3)-alpha-D-Glc-(1-&gt;3)-alpha-D-Man-(1-&gt;2)-alpha-D-Man-(1-&gt;2)-alpha-D-Man-(1-&gt;3)-[alpha-D-Man-(1-&gt;2)-alpha-D-Man-(1-&gt;3)-[alpha-D-Man-(1-&gt;2)-alpha-D-Man-(1-&gt;6)]-alpha-D-Man-(1-&gt;6)]-beta-D-Man-(1-&gt;4)-beta-D-GlcNAc-(1-&gt;4)-beta-D-GlcNAc)-L-asparaginyl-[protein] + beta-D-glucose</text>
        <dbReference type="Rhea" id="RHEA:55988"/>
        <dbReference type="Rhea" id="RHEA-COMP:12806"/>
        <dbReference type="Rhea" id="RHEA-COMP:14355"/>
        <dbReference type="ChEBI" id="CHEBI:15377"/>
        <dbReference type="ChEBI" id="CHEBI:15903"/>
        <dbReference type="ChEBI" id="CHEBI:59082"/>
        <dbReference type="ChEBI" id="CHEBI:132537"/>
        <dbReference type="EC" id="3.2.1.106"/>
    </reaction>
</comment>
<protein>
    <recommendedName>
        <fullName evidence="11 12">Mannosyl-oligosaccharide glucosidase</fullName>
        <ecNumber evidence="11 12">3.2.1.106</ecNumber>
    </recommendedName>
</protein>
<dbReference type="OrthoDB" id="410058at2759"/>
<evidence type="ECO:0000256" key="11">
    <source>
        <dbReference type="ARBA" id="ARBA00038888"/>
    </source>
</evidence>
<reference evidence="15 16" key="2">
    <citation type="submission" date="2018-10" db="EMBL/GenBank/DDBJ databases">
        <authorList>
            <consortium name="Pathogen Informatics"/>
        </authorList>
    </citation>
    <scope>NUCLEOTIDE SEQUENCE [LARGE SCALE GENOMIC DNA]</scope>
</reference>
<keyword evidence="3 12" id="KW-0812">Transmembrane</keyword>
<evidence type="ECO:0000256" key="1">
    <source>
        <dbReference type="ARBA" id="ARBA00004648"/>
    </source>
</evidence>
<dbReference type="GO" id="GO:0009311">
    <property type="term" value="P:oligosaccharide metabolic process"/>
    <property type="evidence" value="ECO:0007669"/>
    <property type="project" value="UniProtKB-UniRule"/>
</dbReference>
<evidence type="ECO:0000256" key="3">
    <source>
        <dbReference type="ARBA" id="ARBA00022692"/>
    </source>
</evidence>
<dbReference type="InterPro" id="IPR031631">
    <property type="entry name" value="Glyco_hydro_63N"/>
</dbReference>
<comment type="function">
    <text evidence="12">Cleaves the distal alpha 1,2-linked glucose residue from the Glc(3)Man(9)GlcNAc(2) oligosaccharide precursor.</text>
</comment>
<dbReference type="Proteomes" id="UP000274131">
    <property type="component" value="Unassembled WGS sequence"/>
</dbReference>
<dbReference type="SUPFAM" id="SSF48208">
    <property type="entry name" value="Six-hairpin glycosidases"/>
    <property type="match status" value="1"/>
</dbReference>
<dbReference type="EMBL" id="UXUI01008115">
    <property type="protein sequence ID" value="VDD90540.1"/>
    <property type="molecule type" value="Genomic_DNA"/>
</dbReference>
<keyword evidence="4 12" id="KW-0378">Hydrolase</keyword>
<comment type="similarity">
    <text evidence="2 12">Belongs to the glycosyl hydrolase 63 family.</text>
</comment>
<dbReference type="STRING" id="51028.A0A0N4V609"/>
<dbReference type="GO" id="GO:0005789">
    <property type="term" value="C:endoplasmic reticulum membrane"/>
    <property type="evidence" value="ECO:0007669"/>
    <property type="project" value="UniProtKB-SubCell"/>
</dbReference>
<feature type="transmembrane region" description="Helical" evidence="12">
    <location>
        <begin position="178"/>
        <end position="202"/>
    </location>
</feature>
<dbReference type="Gene3D" id="2.70.98.110">
    <property type="entry name" value="Glycosyl hydrolase family 63, N-terminal domain"/>
    <property type="match status" value="1"/>
</dbReference>
<dbReference type="InterPro" id="IPR038518">
    <property type="entry name" value="Glyco_hydro_63N_sf"/>
</dbReference>
<dbReference type="GO" id="GO:0004573">
    <property type="term" value="F:Glc3Man9GlcNAc2 oligosaccharide glucosidase activity"/>
    <property type="evidence" value="ECO:0007669"/>
    <property type="project" value="UniProtKB-UniRule"/>
</dbReference>
<evidence type="ECO:0000259" key="13">
    <source>
        <dbReference type="Pfam" id="PF03200"/>
    </source>
</evidence>
<feature type="transmembrane region" description="Helical" evidence="12">
    <location>
        <begin position="35"/>
        <end position="52"/>
    </location>
</feature>
<keyword evidence="9" id="KW-0325">Glycoprotein</keyword>
<dbReference type="EC" id="3.2.1.106" evidence="11 12"/>
<dbReference type="InterPro" id="IPR008928">
    <property type="entry name" value="6-hairpin_glycosidase_sf"/>
</dbReference>
<dbReference type="InterPro" id="IPR004888">
    <property type="entry name" value="Glycoside_hydrolase_63"/>
</dbReference>
<reference evidence="17" key="1">
    <citation type="submission" date="2017-02" db="UniProtKB">
        <authorList>
            <consortium name="WormBaseParasite"/>
        </authorList>
    </citation>
    <scope>IDENTIFICATION</scope>
</reference>
<evidence type="ECO:0000256" key="9">
    <source>
        <dbReference type="ARBA" id="ARBA00023180"/>
    </source>
</evidence>
<evidence type="ECO:0000256" key="12">
    <source>
        <dbReference type="RuleBase" id="RU368089"/>
    </source>
</evidence>
<evidence type="ECO:0000256" key="7">
    <source>
        <dbReference type="ARBA" id="ARBA00022989"/>
    </source>
</evidence>
<keyword evidence="16" id="KW-1185">Reference proteome</keyword>
<keyword evidence="10 12" id="KW-0326">Glycosidase</keyword>
<evidence type="ECO:0000313" key="16">
    <source>
        <dbReference type="Proteomes" id="UP000274131"/>
    </source>
</evidence>
<evidence type="ECO:0000256" key="5">
    <source>
        <dbReference type="ARBA" id="ARBA00022824"/>
    </source>
</evidence>
<evidence type="ECO:0000313" key="15">
    <source>
        <dbReference type="EMBL" id="VDD90540.1"/>
    </source>
</evidence>
<comment type="subcellular location">
    <subcellularLocation>
        <location evidence="1 12">Endoplasmic reticulum membrane</location>
        <topology evidence="1 12">Single-pass type II membrane protein</topology>
    </subcellularLocation>
</comment>
<evidence type="ECO:0000256" key="2">
    <source>
        <dbReference type="ARBA" id="ARBA00010833"/>
    </source>
</evidence>
<dbReference type="Pfam" id="PF03200">
    <property type="entry name" value="Glyco_hydro_63"/>
    <property type="match status" value="1"/>
</dbReference>
<comment type="caution">
    <text evidence="12">Lacks conserved residue(s) required for the propagation of feature annotation.</text>
</comment>
<proteinExistence type="inferred from homology"/>
<feature type="domain" description="Glycosyl hydrolase family 63 C-terminal" evidence="13">
    <location>
        <begin position="204"/>
        <end position="655"/>
    </location>
</feature>
<evidence type="ECO:0000256" key="4">
    <source>
        <dbReference type="ARBA" id="ARBA00022801"/>
    </source>
</evidence>
<evidence type="ECO:0000256" key="10">
    <source>
        <dbReference type="ARBA" id="ARBA00023295"/>
    </source>
</evidence>
<gene>
    <name evidence="15" type="ORF">EVEC_LOCUS5291</name>
</gene>
<dbReference type="Gene3D" id="1.50.10.10">
    <property type="match status" value="1"/>
</dbReference>
<keyword evidence="7 12" id="KW-1133">Transmembrane helix</keyword>
<dbReference type="PANTHER" id="PTHR10412:SF11">
    <property type="entry name" value="MANNOSYL-OLIGOSACCHARIDE GLUCOSIDASE"/>
    <property type="match status" value="1"/>
</dbReference>
<evidence type="ECO:0000313" key="17">
    <source>
        <dbReference type="WBParaSite" id="EVEC_0000568001-mRNA-1"/>
    </source>
</evidence>
<accession>A0A0N4V609</accession>
<dbReference type="AlphaFoldDB" id="A0A0N4V609"/>
<feature type="domain" description="Glycosyl hydrolase family 63 N-terminal" evidence="14">
    <location>
        <begin position="77"/>
        <end position="183"/>
    </location>
</feature>
<dbReference type="GO" id="GO:0006487">
    <property type="term" value="P:protein N-linked glycosylation"/>
    <property type="evidence" value="ECO:0007669"/>
    <property type="project" value="UniProtKB-UniRule"/>
</dbReference>
<name>A0A0N4V609_ENTVE</name>
<dbReference type="WBParaSite" id="EVEC_0000568001-mRNA-1">
    <property type="protein sequence ID" value="EVEC_0000568001-mRNA-1"/>
    <property type="gene ID" value="EVEC_0000568001"/>
</dbReference>
<dbReference type="Pfam" id="PF16923">
    <property type="entry name" value="Glyco_hydro_63N"/>
    <property type="match status" value="1"/>
</dbReference>
<sequence length="658" mass="76545">MGVKKRKTTASQETDFEPATKVYSSSVNSWFGPKRLFIVISLAVVAVSFYYYKNIYLPYRIAKKSYLPPLNPSYDRVWGSYRSHVYFGLRAHHPASPLFGMIWYKQKGAQLTLNDVRHWCEKDNGIKSYAYTEADGRSFGRQVIKDKFATITTAWINEGNSWTSRINKVSSIESNHAFLFYFMLQVSLFILTSAVWVFHVLLFKGYSQLHQNLGRTALSNMLGSIGYNYGYNRVKSQHSSEEIFYGPQELLSACPCRSTFPRGFLWDEGFHHLVFRKFDPELSLKIISSWLDTMNIDGWIPREMILGAEAELRVPPEFIVQVDKTANPPMFFFLIQRFLDDEKEHVTTLKKIYPRLALWHKWLNDTQKGPLPGTYRWRGRNYTTDLELNPKTLASGFDDYPRATHPSDQEYHLDLRCWMAVSARVLSRLAHISGDNDAEIRYKNDADYLGDVNYLNKLHWSKKRQRFCDYGLHSPSVSLKDMPVRTKNGHVLRYQNGEIVTRSFVYDTFGYVSLFPVMLRLLPHDSAQLQLILENLRTEEELWTKYGLRSLSKSSPYYRARNTKDDPPYWRGNIWVNMNYMMLSALHFYAHIPGPNQKMASKIYHELRNNVVENLAREFNETGTLWEHYDDDTGKGGGAYPFTGWSGLVLSIMAEQYN</sequence>
<keyword evidence="8 12" id="KW-0472">Membrane</keyword>
<dbReference type="InterPro" id="IPR012341">
    <property type="entry name" value="6hp_glycosidase-like_sf"/>
</dbReference>